<dbReference type="PANTHER" id="PTHR21625:SF0">
    <property type="entry name" value="DYNEIN REGULATORY COMPLEX SUBUNIT 2"/>
    <property type="match status" value="1"/>
</dbReference>
<evidence type="ECO:0000256" key="15">
    <source>
        <dbReference type="ARBA" id="ARBA00046115"/>
    </source>
</evidence>
<evidence type="ECO:0000256" key="13">
    <source>
        <dbReference type="ARBA" id="ARBA00041517"/>
    </source>
</evidence>
<evidence type="ECO:0000256" key="3">
    <source>
        <dbReference type="ARBA" id="ARBA00022490"/>
    </source>
</evidence>
<sequence>MTEGERQLLLKQKALAEEEMKKKKEAMLIKTLTDKIEKEEESSGVNELKLIEKWRQVFRRVRAKELRSDIVVLSQTFERALDHKDTIIKCLENELNDVREHSARAHGSHLDHIDRLLELQRERLCTLEQKWNIELEELCTSFNIESTGVIVYLEDVDFATEQCHCEVDADARQEFMSARNDIINRNMEEKNALRVYFGGEAEELWQQIQEAVWTYTDSTERRYTSFQTLLAHDEGSVLEIDSQMKKIQKMQYSIMQLRTRLNSTQKQDEKEINGLLAVREEVTLCARQLNAQMNYTLSRDRCQLTVLTICSNGAAKRLKGIIEKGKKLLRITELCRKLEREDEKCMRFICNTPNTEEKSLNGSTSMERQTRELAKAILDHSGLESVWHRYNKVLLERLCLVREHAVLNQKNGELRCLLRRYLDGITVHNGTMNKCNPCSSSATPAIRHTFTTLSTCLLRMSPPVVFG</sequence>
<feature type="domain" description="Dynein regulatory complex protein 1/2 N-terminal" evidence="16">
    <location>
        <begin position="12"/>
        <end position="113"/>
    </location>
</feature>
<evidence type="ECO:0000256" key="8">
    <source>
        <dbReference type="ARBA" id="ARBA00023273"/>
    </source>
</evidence>
<keyword evidence="7" id="KW-0206">Cytoskeleton</keyword>
<evidence type="ECO:0000256" key="1">
    <source>
        <dbReference type="ARBA" id="ARBA00004611"/>
    </source>
</evidence>
<evidence type="ECO:0000313" key="18">
    <source>
        <dbReference type="EMBL" id="KAJ8395613.1"/>
    </source>
</evidence>
<gene>
    <name evidence="18" type="ORF">AAFF_G00030940</name>
</gene>
<name>A0AAD7S4F2_9TELE</name>
<evidence type="ECO:0000256" key="5">
    <source>
        <dbReference type="ARBA" id="ARBA00023054"/>
    </source>
</evidence>
<dbReference type="GO" id="GO:0003352">
    <property type="term" value="P:regulation of cilium movement"/>
    <property type="evidence" value="ECO:0007669"/>
    <property type="project" value="TreeGrafter"/>
</dbReference>
<comment type="similarity">
    <text evidence="11">Belongs to the DRC2 family.</text>
</comment>
<evidence type="ECO:0000313" key="19">
    <source>
        <dbReference type="Proteomes" id="UP001221898"/>
    </source>
</evidence>
<accession>A0AAD7S4F2</accession>
<keyword evidence="6" id="KW-0969">Cilium</keyword>
<proteinExistence type="inferred from homology"/>
<evidence type="ECO:0000259" key="17">
    <source>
        <dbReference type="Pfam" id="PF14775"/>
    </source>
</evidence>
<evidence type="ECO:0000256" key="4">
    <source>
        <dbReference type="ARBA" id="ARBA00022846"/>
    </source>
</evidence>
<keyword evidence="3" id="KW-0963">Cytoplasm</keyword>
<dbReference type="GO" id="GO:0005858">
    <property type="term" value="C:axonemal dynein complex"/>
    <property type="evidence" value="ECO:0007669"/>
    <property type="project" value="InterPro"/>
</dbReference>
<dbReference type="GO" id="GO:0070286">
    <property type="term" value="P:axonemal dynein complex assembly"/>
    <property type="evidence" value="ECO:0007669"/>
    <property type="project" value="InterPro"/>
</dbReference>
<evidence type="ECO:0000256" key="14">
    <source>
        <dbReference type="ARBA" id="ARBA00045865"/>
    </source>
</evidence>
<dbReference type="InterPro" id="IPR039750">
    <property type="entry name" value="DRC1/DRC2"/>
</dbReference>
<keyword evidence="8" id="KW-0966">Cell projection</keyword>
<comment type="caution">
    <text evidence="18">The sequence shown here is derived from an EMBL/GenBank/DDBJ whole genome shotgun (WGS) entry which is preliminary data.</text>
</comment>
<keyword evidence="5" id="KW-0175">Coiled coil</keyword>
<evidence type="ECO:0000256" key="10">
    <source>
        <dbReference type="ARBA" id="ARBA00037841"/>
    </source>
</evidence>
<dbReference type="InterPro" id="IPR029440">
    <property type="entry name" value="DRC1_C"/>
</dbReference>
<comment type="subcellular location">
    <subcellularLocation>
        <location evidence="1">Cytoplasm</location>
        <location evidence="1">Cytoskeleton</location>
        <location evidence="1">Flagellum axoneme</location>
    </subcellularLocation>
    <subcellularLocation>
        <location evidence="10">Cytoplasm</location>
        <location evidence="10">Cytoskeleton</location>
        <location evidence="10">Flagellum basal body</location>
    </subcellularLocation>
</comment>
<dbReference type="InterPro" id="IPR039505">
    <property type="entry name" value="DRC1/2_N"/>
</dbReference>
<evidence type="ECO:0000256" key="6">
    <source>
        <dbReference type="ARBA" id="ARBA00023069"/>
    </source>
</evidence>
<protein>
    <recommendedName>
        <fullName evidence="2">Dynein regulatory complex protein 1</fullName>
    </recommendedName>
    <alternativeName>
        <fullName evidence="9">Coiled-coil domain-containing protein 164</fullName>
    </alternativeName>
    <alternativeName>
        <fullName evidence="13">Coiled-coil domain-containing protein 65</fullName>
    </alternativeName>
    <alternativeName>
        <fullName evidence="12">Dynein regulatory complex subunit 2</fullName>
    </alternativeName>
</protein>
<dbReference type="AlphaFoldDB" id="A0AAD7S4F2"/>
<evidence type="ECO:0000256" key="2">
    <source>
        <dbReference type="ARBA" id="ARBA00013815"/>
    </source>
</evidence>
<keyword evidence="19" id="KW-1185">Reference proteome</keyword>
<organism evidence="18 19">
    <name type="scientific">Aldrovandia affinis</name>
    <dbReference type="NCBI Taxonomy" id="143900"/>
    <lineage>
        <taxon>Eukaryota</taxon>
        <taxon>Metazoa</taxon>
        <taxon>Chordata</taxon>
        <taxon>Craniata</taxon>
        <taxon>Vertebrata</taxon>
        <taxon>Euteleostomi</taxon>
        <taxon>Actinopterygii</taxon>
        <taxon>Neopterygii</taxon>
        <taxon>Teleostei</taxon>
        <taxon>Notacanthiformes</taxon>
        <taxon>Halosauridae</taxon>
        <taxon>Aldrovandia</taxon>
    </lineage>
</organism>
<dbReference type="EMBL" id="JAINUG010000115">
    <property type="protein sequence ID" value="KAJ8395613.1"/>
    <property type="molecule type" value="Genomic_DNA"/>
</dbReference>
<dbReference type="Pfam" id="PF14775">
    <property type="entry name" value="NYD-SP28_assoc"/>
    <property type="match status" value="1"/>
</dbReference>
<evidence type="ECO:0000256" key="9">
    <source>
        <dbReference type="ARBA" id="ARBA00031554"/>
    </source>
</evidence>
<evidence type="ECO:0000256" key="11">
    <source>
        <dbReference type="ARBA" id="ARBA00038424"/>
    </source>
</evidence>
<keyword evidence="4" id="KW-0282">Flagellum</keyword>
<dbReference type="Pfam" id="PF14772">
    <property type="entry name" value="NYD-SP28"/>
    <property type="match status" value="1"/>
</dbReference>
<comment type="function">
    <text evidence="14">Component of the nexin-dynein regulatory complex (N-DRC), a key regulator of ciliary/flagellar motility which maintains the alignment and integrity of the distal axoneme and regulates microtubule sliding in motile axonemes. Plays a critical role in the assembly of N-DRC and also stabilizes the assembly of multiple inner dynein arms and radial spokes. Coassembles with DRC1 to form a central scaffold needed for assembly of the N-DRC and its attachment to the outer doublet microtubules.</text>
</comment>
<evidence type="ECO:0000259" key="16">
    <source>
        <dbReference type="Pfam" id="PF14772"/>
    </source>
</evidence>
<evidence type="ECO:0000256" key="7">
    <source>
        <dbReference type="ARBA" id="ARBA00023212"/>
    </source>
</evidence>
<dbReference type="Proteomes" id="UP001221898">
    <property type="component" value="Unassembled WGS sequence"/>
</dbReference>
<reference evidence="18" key="1">
    <citation type="journal article" date="2023" name="Science">
        <title>Genome structures resolve the early diversification of teleost fishes.</title>
        <authorList>
            <person name="Parey E."/>
            <person name="Louis A."/>
            <person name="Montfort J."/>
            <person name="Bouchez O."/>
            <person name="Roques C."/>
            <person name="Iampietro C."/>
            <person name="Lluch J."/>
            <person name="Castinel A."/>
            <person name="Donnadieu C."/>
            <person name="Desvignes T."/>
            <person name="Floi Bucao C."/>
            <person name="Jouanno E."/>
            <person name="Wen M."/>
            <person name="Mejri S."/>
            <person name="Dirks R."/>
            <person name="Jansen H."/>
            <person name="Henkel C."/>
            <person name="Chen W.J."/>
            <person name="Zahm M."/>
            <person name="Cabau C."/>
            <person name="Klopp C."/>
            <person name="Thompson A.W."/>
            <person name="Robinson-Rechavi M."/>
            <person name="Braasch I."/>
            <person name="Lecointre G."/>
            <person name="Bobe J."/>
            <person name="Postlethwait J.H."/>
            <person name="Berthelot C."/>
            <person name="Roest Crollius H."/>
            <person name="Guiguen Y."/>
        </authorList>
    </citation>
    <scope>NUCLEOTIDE SEQUENCE</scope>
    <source>
        <strain evidence="18">NC1722</strain>
    </source>
</reference>
<dbReference type="GO" id="GO:0060285">
    <property type="term" value="P:cilium-dependent cell motility"/>
    <property type="evidence" value="ECO:0007669"/>
    <property type="project" value="TreeGrafter"/>
</dbReference>
<feature type="domain" description="Dynein regulatory complex protein 1 C-terminal" evidence="17">
    <location>
        <begin position="383"/>
        <end position="422"/>
    </location>
</feature>
<comment type="function">
    <text evidence="15">Component of the nexin-dynein regulatory complex (N-DRC) a key regulator of ciliary/flagellar motility which maintains the alignment and integrity of the distal axoneme and regulates microtubule sliding in motile axonemes. Plays a critical role in the assembly of N-DRC and also stabilizes the assembly of multiple inner dynein arms and radial spokes. Coassembles with CCDC65/DRC2 to form a central scaffold needed for assembly of the N-DRC and its attachment to the outer doublet microtubules.</text>
</comment>
<evidence type="ECO:0000256" key="12">
    <source>
        <dbReference type="ARBA" id="ARBA00040899"/>
    </source>
</evidence>
<dbReference type="PANTHER" id="PTHR21625">
    <property type="entry name" value="NYD-SP28 PROTEIN"/>
    <property type="match status" value="1"/>
</dbReference>